<comment type="caution">
    <text evidence="3">The sequence shown here is derived from an EMBL/GenBank/DDBJ whole genome shotgun (WGS) entry which is preliminary data.</text>
</comment>
<organism evidence="3 4">
    <name type="scientific">Tothia fuscella</name>
    <dbReference type="NCBI Taxonomy" id="1048955"/>
    <lineage>
        <taxon>Eukaryota</taxon>
        <taxon>Fungi</taxon>
        <taxon>Dikarya</taxon>
        <taxon>Ascomycota</taxon>
        <taxon>Pezizomycotina</taxon>
        <taxon>Dothideomycetes</taxon>
        <taxon>Pleosporomycetidae</taxon>
        <taxon>Venturiales</taxon>
        <taxon>Cylindrosympodiaceae</taxon>
        <taxon>Tothia</taxon>
    </lineage>
</organism>
<dbReference type="PANTHER" id="PTHR37792:SF1">
    <property type="entry name" value="RIBONUCLEASE MRP PROTEIN SUBUNIT RMP1"/>
    <property type="match status" value="1"/>
</dbReference>
<dbReference type="Pfam" id="PF20945">
    <property type="entry name" value="RMP1"/>
    <property type="match status" value="1"/>
</dbReference>
<accession>A0A9P4U2P5</accession>
<dbReference type="EMBL" id="MU007015">
    <property type="protein sequence ID" value="KAF2434751.1"/>
    <property type="molecule type" value="Genomic_DNA"/>
</dbReference>
<gene>
    <name evidence="3" type="ORF">EJ08DRAFT_693254</name>
</gene>
<evidence type="ECO:0000256" key="1">
    <source>
        <dbReference type="SAM" id="MobiDB-lite"/>
    </source>
</evidence>
<dbReference type="PANTHER" id="PTHR37792">
    <property type="entry name" value="RIBONUCLEASE MRP PROTEIN SUBUNIT RMP1"/>
    <property type="match status" value="1"/>
</dbReference>
<feature type="domain" description="RNase MRP protein 1 RNA binding" evidence="2">
    <location>
        <begin position="35"/>
        <end position="134"/>
    </location>
</feature>
<feature type="compositionally biased region" description="Basic residues" evidence="1">
    <location>
        <begin position="217"/>
        <end position="227"/>
    </location>
</feature>
<dbReference type="OrthoDB" id="5414547at2759"/>
<proteinExistence type="predicted"/>
<evidence type="ECO:0000313" key="3">
    <source>
        <dbReference type="EMBL" id="KAF2434751.1"/>
    </source>
</evidence>
<dbReference type="GO" id="GO:0000172">
    <property type="term" value="C:ribonuclease MRP complex"/>
    <property type="evidence" value="ECO:0007669"/>
    <property type="project" value="InterPro"/>
</dbReference>
<dbReference type="GO" id="GO:0000294">
    <property type="term" value="P:nuclear-transcribed mRNA catabolic process, RNase MRP-dependent"/>
    <property type="evidence" value="ECO:0007669"/>
    <property type="project" value="TreeGrafter"/>
</dbReference>
<keyword evidence="4" id="KW-1185">Reference proteome</keyword>
<dbReference type="GO" id="GO:0042134">
    <property type="term" value="F:rRNA primary transcript binding"/>
    <property type="evidence" value="ECO:0007669"/>
    <property type="project" value="InterPro"/>
</dbReference>
<feature type="region of interest" description="Disordered" evidence="1">
    <location>
        <begin position="191"/>
        <end position="227"/>
    </location>
</feature>
<dbReference type="AlphaFoldDB" id="A0A9P4U2P5"/>
<evidence type="ECO:0000259" key="2">
    <source>
        <dbReference type="Pfam" id="PF20945"/>
    </source>
</evidence>
<protein>
    <recommendedName>
        <fullName evidence="2">RNase MRP protein 1 RNA binding domain-containing protein</fullName>
    </recommendedName>
</protein>
<dbReference type="InterPro" id="IPR047204">
    <property type="entry name" value="RMP1_RBD"/>
</dbReference>
<reference evidence="3" key="1">
    <citation type="journal article" date="2020" name="Stud. Mycol.">
        <title>101 Dothideomycetes genomes: a test case for predicting lifestyles and emergence of pathogens.</title>
        <authorList>
            <person name="Haridas S."/>
            <person name="Albert R."/>
            <person name="Binder M."/>
            <person name="Bloem J."/>
            <person name="Labutti K."/>
            <person name="Salamov A."/>
            <person name="Andreopoulos B."/>
            <person name="Baker S."/>
            <person name="Barry K."/>
            <person name="Bills G."/>
            <person name="Bluhm B."/>
            <person name="Cannon C."/>
            <person name="Castanera R."/>
            <person name="Culley D."/>
            <person name="Daum C."/>
            <person name="Ezra D."/>
            <person name="Gonzalez J."/>
            <person name="Henrissat B."/>
            <person name="Kuo A."/>
            <person name="Liang C."/>
            <person name="Lipzen A."/>
            <person name="Lutzoni F."/>
            <person name="Magnuson J."/>
            <person name="Mondo S."/>
            <person name="Nolan M."/>
            <person name="Ohm R."/>
            <person name="Pangilinan J."/>
            <person name="Park H.-J."/>
            <person name="Ramirez L."/>
            <person name="Alfaro M."/>
            <person name="Sun H."/>
            <person name="Tritt A."/>
            <person name="Yoshinaga Y."/>
            <person name="Zwiers L.-H."/>
            <person name="Turgeon B."/>
            <person name="Goodwin S."/>
            <person name="Spatafora J."/>
            <person name="Crous P."/>
            <person name="Grigoriev I."/>
        </authorList>
    </citation>
    <scope>NUCLEOTIDE SEQUENCE</scope>
    <source>
        <strain evidence="3">CBS 130266</strain>
    </source>
</reference>
<name>A0A9P4U2P5_9PEZI</name>
<sequence>MSTSKPPPPSPLHTHLQTLKNPSPTFATLINLSHILTLLHHRSHNQHRRSSWYKHFSLFRRHLSTLLREINPSPPTEWLPSRKRKLAEEGLRKAELRVVFLRDILVGEWWVAFTGLCGDRQFGVLGVVLVAALGGFCRGVGIEWDGLGEGDVDVDVEGVLEGYVKEMDGDKGDKGLGDDVGVLVERGEDEVEDVRKVDEQDKQQAVSTKRKAETSPKGKKKIKKRKKGDAIDDLFAGLL</sequence>
<dbReference type="GO" id="GO:0000466">
    <property type="term" value="P:maturation of 5.8S rRNA from tricistronic rRNA transcript (SSU-rRNA, 5.8S rRNA, LSU-rRNA)"/>
    <property type="evidence" value="ECO:0007669"/>
    <property type="project" value="TreeGrafter"/>
</dbReference>
<dbReference type="CDD" id="cd22573">
    <property type="entry name" value="RMP1_RBD"/>
    <property type="match status" value="1"/>
</dbReference>
<evidence type="ECO:0000313" key="4">
    <source>
        <dbReference type="Proteomes" id="UP000800235"/>
    </source>
</evidence>
<feature type="compositionally biased region" description="Basic and acidic residues" evidence="1">
    <location>
        <begin position="193"/>
        <end position="202"/>
    </location>
</feature>
<dbReference type="InterPro" id="IPR047205">
    <property type="entry name" value="RMP1"/>
</dbReference>
<dbReference type="Proteomes" id="UP000800235">
    <property type="component" value="Unassembled WGS sequence"/>
</dbReference>